<keyword evidence="3" id="KW-0732">Signal</keyword>
<gene>
    <name evidence="7" type="ORF">TPAR_08678</name>
</gene>
<accession>A0A2S4KLR5</accession>
<dbReference type="GO" id="GO:0005507">
    <property type="term" value="F:copper ion binding"/>
    <property type="evidence" value="ECO:0007669"/>
    <property type="project" value="InterPro"/>
</dbReference>
<dbReference type="Gene3D" id="2.60.40.420">
    <property type="entry name" value="Cupredoxins - blue copper proteins"/>
    <property type="match status" value="1"/>
</dbReference>
<dbReference type="SUPFAM" id="SSF49503">
    <property type="entry name" value="Cupredoxins"/>
    <property type="match status" value="1"/>
</dbReference>
<keyword evidence="2" id="KW-0479">Metal-binding</keyword>
<dbReference type="STRING" id="94208.A0A2S4KLR5"/>
<reference evidence="7 8" key="1">
    <citation type="submission" date="2018-01" db="EMBL/GenBank/DDBJ databases">
        <title>Harnessing the power of phylogenomics to disentangle the directionality and signatures of interkingdom host jumping in the parasitic fungal genus Tolypocladium.</title>
        <authorList>
            <person name="Quandt C.A."/>
            <person name="Patterson W."/>
            <person name="Spatafora J.W."/>
        </authorList>
    </citation>
    <scope>NUCLEOTIDE SEQUENCE [LARGE SCALE GENOMIC DNA]</scope>
    <source>
        <strain evidence="7 8">NRBC 100945</strain>
    </source>
</reference>
<comment type="similarity">
    <text evidence="1">Belongs to the multicopper oxidase family.</text>
</comment>
<keyword evidence="8" id="KW-1185">Reference proteome</keyword>
<feature type="domain" description="Plastocyanin-like" evidence="6">
    <location>
        <begin position="94"/>
        <end position="236"/>
    </location>
</feature>
<dbReference type="Pfam" id="PF07731">
    <property type="entry name" value="Cu-oxidase_2"/>
    <property type="match status" value="1"/>
</dbReference>
<evidence type="ECO:0000259" key="6">
    <source>
        <dbReference type="Pfam" id="PF07731"/>
    </source>
</evidence>
<dbReference type="InterPro" id="IPR033138">
    <property type="entry name" value="Cu_oxidase_CS"/>
</dbReference>
<evidence type="ECO:0000256" key="3">
    <source>
        <dbReference type="ARBA" id="ARBA00022729"/>
    </source>
</evidence>
<evidence type="ECO:0000256" key="1">
    <source>
        <dbReference type="ARBA" id="ARBA00010609"/>
    </source>
</evidence>
<dbReference type="InterPro" id="IPR011706">
    <property type="entry name" value="Cu-oxidase_C"/>
</dbReference>
<evidence type="ECO:0000313" key="7">
    <source>
        <dbReference type="EMBL" id="POR31127.1"/>
    </source>
</evidence>
<dbReference type="PANTHER" id="PTHR11709:SF511">
    <property type="entry name" value="LACCASE"/>
    <property type="match status" value="1"/>
</dbReference>
<sequence length="252" mass="27934">MGLINFALTREQSFQLVWAASKGGAATKKSHPVQETISQFNLADASGLPLEPSLSAIASPQETAVLYSTMRVRAANHNRPVGTVNHTSWVVSDPSQPPLLSLDRDEWADAIKQPTSAQTLKVPWFRQAGKGRWIELVLNNFDDKGHPFHMHGYSFYVVATHNAALDENNAYNPFDRAAARKQTVNTATPLRKDTVYVPPMGYVILRFALDNEGLWLLHCHVLWHQASGMGIVLQVGDIAADVKQRALELCLR</sequence>
<dbReference type="AlphaFoldDB" id="A0A2S4KLR5"/>
<dbReference type="OrthoDB" id="2121828at2759"/>
<dbReference type="PANTHER" id="PTHR11709">
    <property type="entry name" value="MULTI-COPPER OXIDASE"/>
    <property type="match status" value="1"/>
</dbReference>
<comment type="caution">
    <text evidence="7">The sequence shown here is derived from an EMBL/GenBank/DDBJ whole genome shotgun (WGS) entry which is preliminary data.</text>
</comment>
<dbReference type="PROSITE" id="PS00080">
    <property type="entry name" value="MULTICOPPER_OXIDASE2"/>
    <property type="match status" value="1"/>
</dbReference>
<evidence type="ECO:0000256" key="2">
    <source>
        <dbReference type="ARBA" id="ARBA00022723"/>
    </source>
</evidence>
<dbReference type="InterPro" id="IPR002355">
    <property type="entry name" value="Cu_oxidase_Cu_BS"/>
</dbReference>
<organism evidence="7 8">
    <name type="scientific">Tolypocladium paradoxum</name>
    <dbReference type="NCBI Taxonomy" id="94208"/>
    <lineage>
        <taxon>Eukaryota</taxon>
        <taxon>Fungi</taxon>
        <taxon>Dikarya</taxon>
        <taxon>Ascomycota</taxon>
        <taxon>Pezizomycotina</taxon>
        <taxon>Sordariomycetes</taxon>
        <taxon>Hypocreomycetidae</taxon>
        <taxon>Hypocreales</taxon>
        <taxon>Ophiocordycipitaceae</taxon>
        <taxon>Tolypocladium</taxon>
    </lineage>
</organism>
<proteinExistence type="inferred from homology"/>
<evidence type="ECO:0000256" key="4">
    <source>
        <dbReference type="ARBA" id="ARBA00023002"/>
    </source>
</evidence>
<dbReference type="InterPro" id="IPR045087">
    <property type="entry name" value="Cu-oxidase_fam"/>
</dbReference>
<dbReference type="InterPro" id="IPR008972">
    <property type="entry name" value="Cupredoxin"/>
</dbReference>
<dbReference type="CDD" id="cd13910">
    <property type="entry name" value="CuRO_3_MCO_like_4"/>
    <property type="match status" value="1"/>
</dbReference>
<dbReference type="GO" id="GO:0016491">
    <property type="term" value="F:oxidoreductase activity"/>
    <property type="evidence" value="ECO:0007669"/>
    <property type="project" value="UniProtKB-KW"/>
</dbReference>
<protein>
    <submittedName>
        <fullName evidence="7">L-ascorbate oxidase</fullName>
    </submittedName>
</protein>
<keyword evidence="5" id="KW-0325">Glycoprotein</keyword>
<name>A0A2S4KLR5_9HYPO</name>
<evidence type="ECO:0000313" key="8">
    <source>
        <dbReference type="Proteomes" id="UP000237481"/>
    </source>
</evidence>
<dbReference type="EMBL" id="PKSG01001104">
    <property type="protein sequence ID" value="POR31127.1"/>
    <property type="molecule type" value="Genomic_DNA"/>
</dbReference>
<dbReference type="PROSITE" id="PS00079">
    <property type="entry name" value="MULTICOPPER_OXIDASE1"/>
    <property type="match status" value="1"/>
</dbReference>
<dbReference type="Proteomes" id="UP000237481">
    <property type="component" value="Unassembled WGS sequence"/>
</dbReference>
<evidence type="ECO:0000256" key="5">
    <source>
        <dbReference type="ARBA" id="ARBA00023180"/>
    </source>
</evidence>
<keyword evidence="4" id="KW-0560">Oxidoreductase</keyword>